<name>Q0TWH6_PHANO</name>
<accession>Q0TWH6</accession>
<dbReference type="InParanoid" id="Q0TWH6"/>
<evidence type="ECO:0000313" key="1">
    <source>
        <dbReference type="EMBL" id="EAT76483.2"/>
    </source>
</evidence>
<dbReference type="Proteomes" id="UP000001055">
    <property type="component" value="Unassembled WGS sequence"/>
</dbReference>
<organism evidence="1 2">
    <name type="scientific">Phaeosphaeria nodorum (strain SN15 / ATCC MYA-4574 / FGSC 10173)</name>
    <name type="common">Glume blotch fungus</name>
    <name type="synonym">Parastagonospora nodorum</name>
    <dbReference type="NCBI Taxonomy" id="321614"/>
    <lineage>
        <taxon>Eukaryota</taxon>
        <taxon>Fungi</taxon>
        <taxon>Dikarya</taxon>
        <taxon>Ascomycota</taxon>
        <taxon>Pezizomycotina</taxon>
        <taxon>Dothideomycetes</taxon>
        <taxon>Pleosporomycetidae</taxon>
        <taxon>Pleosporales</taxon>
        <taxon>Pleosporineae</taxon>
        <taxon>Phaeosphaeriaceae</taxon>
        <taxon>Parastagonospora</taxon>
    </lineage>
</organism>
<dbReference type="eggNOG" id="ENOG502S9G7">
    <property type="taxonomic scope" value="Eukaryota"/>
</dbReference>
<dbReference type="GeneID" id="5983168"/>
<dbReference type="EMBL" id="CH445367">
    <property type="protein sequence ID" value="EAT76483.2"/>
    <property type="molecule type" value="Genomic_DNA"/>
</dbReference>
<dbReference type="HOGENOM" id="CLU_105955_1_0_1"/>
<reference evidence="2" key="1">
    <citation type="journal article" date="2007" name="Plant Cell">
        <title>Dothideomycete-plant interactions illuminated by genome sequencing and EST analysis of the wheat pathogen Stagonospora nodorum.</title>
        <authorList>
            <person name="Hane J.K."/>
            <person name="Lowe R.G."/>
            <person name="Solomon P.S."/>
            <person name="Tan K.C."/>
            <person name="Schoch C.L."/>
            <person name="Spatafora J.W."/>
            <person name="Crous P.W."/>
            <person name="Kodira C."/>
            <person name="Birren B.W."/>
            <person name="Galagan J.E."/>
            <person name="Torriani S.F."/>
            <person name="McDonald B.A."/>
            <person name="Oliver R.P."/>
        </authorList>
    </citation>
    <scope>NUCLEOTIDE SEQUENCE [LARGE SCALE GENOMIC DNA]</scope>
    <source>
        <strain evidence="2">SN15 / ATCC MYA-4574 / FGSC 10173</strain>
    </source>
</reference>
<sequence>MVGIKIKTLDNSAKATATTYIGDTVKGVRIACTKEPGRFWGADSSADHSIFEKTILGVPAILGIPLVIHRVGTQSNNRADLDCQIATFLNVKYEDGLAPQWQSHVGTCLVAREDKEPLTSQHLEALWMYIDRVMNFCGEEGPRQAQKEITKKRFETWFENYKENEAENGRTE</sequence>
<proteinExistence type="predicted"/>
<dbReference type="RefSeq" id="XP_001806238.1">
    <property type="nucleotide sequence ID" value="XM_001806186.1"/>
</dbReference>
<evidence type="ECO:0000313" key="2">
    <source>
        <dbReference type="Proteomes" id="UP000001055"/>
    </source>
</evidence>
<gene>
    <name evidence="1" type="ORF">SNOG_16111</name>
</gene>
<dbReference type="AlphaFoldDB" id="Q0TWH6"/>
<dbReference type="KEGG" id="pno:SNOG_16111"/>
<protein>
    <submittedName>
        <fullName evidence="1">Uncharacterized protein</fullName>
    </submittedName>
</protein>
<dbReference type="STRING" id="321614.Q0TWH6"/>